<feature type="region of interest" description="Disordered" evidence="1">
    <location>
        <begin position="73"/>
        <end position="99"/>
    </location>
</feature>
<dbReference type="EMBL" id="AP012157">
    <property type="protein sequence ID" value="BAK16757.1"/>
    <property type="molecule type" value="Genomic_DNA"/>
</dbReference>
<dbReference type="AlphaFoldDB" id="F2FAJ0"/>
<dbReference type="Proteomes" id="UP000006691">
    <property type="component" value="Chromosome"/>
</dbReference>
<dbReference type="RefSeq" id="WP_014824020.1">
    <property type="nucleotide sequence ID" value="NC_018065.1"/>
</dbReference>
<keyword evidence="3" id="KW-0418">Kinase</keyword>
<dbReference type="PATRIC" id="fig|1002809.3.peg.2352"/>
<dbReference type="GO" id="GO:0016301">
    <property type="term" value="F:kinase activity"/>
    <property type="evidence" value="ECO:0007669"/>
    <property type="project" value="UniProtKB-KW"/>
</dbReference>
<keyword evidence="2" id="KW-0472">Membrane</keyword>
<dbReference type="KEGG" id="siv:SSIL_2334"/>
<accession>F2FAJ0</accession>
<proteinExistence type="predicted"/>
<keyword evidence="2" id="KW-1133">Transmembrane helix</keyword>
<evidence type="ECO:0000313" key="4">
    <source>
        <dbReference type="Proteomes" id="UP000006691"/>
    </source>
</evidence>
<dbReference type="HOGENOM" id="CLU_1081415_0_0_9"/>
<evidence type="ECO:0000256" key="1">
    <source>
        <dbReference type="SAM" id="MobiDB-lite"/>
    </source>
</evidence>
<evidence type="ECO:0000256" key="2">
    <source>
        <dbReference type="SAM" id="Phobius"/>
    </source>
</evidence>
<protein>
    <submittedName>
        <fullName evidence="3">Polyphosphate kinase</fullName>
    </submittedName>
</protein>
<keyword evidence="3" id="KW-0808">Transferase</keyword>
<keyword evidence="4" id="KW-1185">Reference proteome</keyword>
<feature type="transmembrane region" description="Helical" evidence="2">
    <location>
        <begin position="43"/>
        <end position="64"/>
    </location>
</feature>
<reference evidence="4" key="1">
    <citation type="submission" date="2011-04" db="EMBL/GenBank/DDBJ databases">
        <title>Genome sequence of Solibacillus silvestris StLB046.</title>
        <authorList>
            <person name="Morohoshi T."/>
            <person name="Someya N."/>
            <person name="Ikeda T."/>
        </authorList>
    </citation>
    <scope>NUCLEOTIDE SEQUENCE [LARGE SCALE GENOMIC DNA]</scope>
    <source>
        <strain evidence="4">StLB046</strain>
    </source>
</reference>
<name>F2FAJ0_SOLSS</name>
<sequence>MDKQLKELDFEKKINVTFTEENKRNVLNKIQKVEQKKMPKPHYVQNALTFTFTIGLIFFGYTMFANNDVQDSAEDSTQLNNQTPHNSGDSKAVITSEGDKESKQLKVGGEYDSWNAITFARVDPETNIRVEYDFSDPNYNLFAAHLKAAAITENAIFMGAVRGNEIPTHTIYINYLNEILLLLDNIEPSEENIEELTQAKQITQRVLDEEISKRDPILDELHMILHELDEYYNVKPFIDNGMTTDGYQVLIPDETED</sequence>
<reference evidence="3 4" key="2">
    <citation type="journal article" date="2012" name="J. Biosci. Bioeng.">
        <title>Complete genome sequence and characterization of the N-acylhomoserine lactone-degrading gene of the potato leaf-associated Solibacillus silvestris.</title>
        <authorList>
            <person name="Morohoshi T."/>
            <person name="Tominaga Y."/>
            <person name="Someya N."/>
            <person name="Ikeda T."/>
        </authorList>
    </citation>
    <scope>NUCLEOTIDE SEQUENCE [LARGE SCALE GENOMIC DNA]</scope>
    <source>
        <strain evidence="3 4">StLB046</strain>
    </source>
</reference>
<organism evidence="3 4">
    <name type="scientific">Solibacillus silvestris (strain StLB046)</name>
    <name type="common">Bacillus silvestris</name>
    <dbReference type="NCBI Taxonomy" id="1002809"/>
    <lineage>
        <taxon>Bacteria</taxon>
        <taxon>Bacillati</taxon>
        <taxon>Bacillota</taxon>
        <taxon>Bacilli</taxon>
        <taxon>Bacillales</taxon>
        <taxon>Caryophanaceae</taxon>
        <taxon>Solibacillus</taxon>
    </lineage>
</organism>
<feature type="compositionally biased region" description="Polar residues" evidence="1">
    <location>
        <begin position="73"/>
        <end position="89"/>
    </location>
</feature>
<keyword evidence="2" id="KW-0812">Transmembrane</keyword>
<gene>
    <name evidence="3" type="ordered locus">SSIL_2334</name>
</gene>
<evidence type="ECO:0000313" key="3">
    <source>
        <dbReference type="EMBL" id="BAK16757.1"/>
    </source>
</evidence>